<evidence type="ECO:0000313" key="2">
    <source>
        <dbReference type="Proteomes" id="UP001530377"/>
    </source>
</evidence>
<protein>
    <submittedName>
        <fullName evidence="1">Uncharacterized protein</fullName>
    </submittedName>
</protein>
<sequence length="184" mass="20407">MMEGIQLYSDLFGSRKTDGVEHSSVDEIFHACENDSRHNDHPNSNYNTSKNIISTLQLVRETKQGILSNSTNHPLGLEAILNSCQDQQSYIAVVITKPPETVLVFLPPNFSSSSSYVLLDSHPRPHQLSPHFPAGSYALIHPTLAGLVASLKQIFPVTDLGDDVPELMSMMYNSFDVHLIKRCS</sequence>
<keyword evidence="2" id="KW-1185">Reference proteome</keyword>
<reference evidence="1 2" key="1">
    <citation type="submission" date="2024-10" db="EMBL/GenBank/DDBJ databases">
        <title>Updated reference genomes for cyclostephanoid diatoms.</title>
        <authorList>
            <person name="Roberts W.R."/>
            <person name="Alverson A.J."/>
        </authorList>
    </citation>
    <scope>NUCLEOTIDE SEQUENCE [LARGE SCALE GENOMIC DNA]</scope>
    <source>
        <strain evidence="1 2">AJA228-03</strain>
    </source>
</reference>
<evidence type="ECO:0000313" key="1">
    <source>
        <dbReference type="EMBL" id="KAL3815862.1"/>
    </source>
</evidence>
<comment type="caution">
    <text evidence="1">The sequence shown here is derived from an EMBL/GenBank/DDBJ whole genome shotgun (WGS) entry which is preliminary data.</text>
</comment>
<dbReference type="AlphaFoldDB" id="A0ABD3RSE2"/>
<gene>
    <name evidence="1" type="ORF">ACHAXA_002278</name>
</gene>
<name>A0ABD3RSE2_9STRA</name>
<proteinExistence type="predicted"/>
<organism evidence="1 2">
    <name type="scientific">Cyclostephanos tholiformis</name>
    <dbReference type="NCBI Taxonomy" id="382380"/>
    <lineage>
        <taxon>Eukaryota</taxon>
        <taxon>Sar</taxon>
        <taxon>Stramenopiles</taxon>
        <taxon>Ochrophyta</taxon>
        <taxon>Bacillariophyta</taxon>
        <taxon>Coscinodiscophyceae</taxon>
        <taxon>Thalassiosirophycidae</taxon>
        <taxon>Stephanodiscales</taxon>
        <taxon>Stephanodiscaceae</taxon>
        <taxon>Cyclostephanos</taxon>
    </lineage>
</organism>
<accession>A0ABD3RSE2</accession>
<dbReference type="EMBL" id="JALLPB020000179">
    <property type="protein sequence ID" value="KAL3815862.1"/>
    <property type="molecule type" value="Genomic_DNA"/>
</dbReference>
<dbReference type="Proteomes" id="UP001530377">
    <property type="component" value="Unassembled WGS sequence"/>
</dbReference>